<dbReference type="InterPro" id="IPR015943">
    <property type="entry name" value="WD40/YVTN_repeat-like_dom_sf"/>
</dbReference>
<dbReference type="Gene3D" id="2.130.10.10">
    <property type="entry name" value="YVTN repeat-like/Quinoprotein amine dehydrogenase"/>
    <property type="match status" value="1"/>
</dbReference>
<feature type="repeat" description="WD" evidence="3">
    <location>
        <begin position="191"/>
        <end position="221"/>
    </location>
</feature>
<dbReference type="PANTHER" id="PTHR19848">
    <property type="entry name" value="WD40 REPEAT PROTEIN"/>
    <property type="match status" value="1"/>
</dbReference>
<protein>
    <submittedName>
        <fullName evidence="6">LisH domain-containing protein</fullName>
    </submittedName>
</protein>
<sequence length="418" mass="47251">MAMGTTAKQRSEINIAIAAYLQSNGYLQSLNAFMNEAQILDENADLTGSAQVLERKFLTNARLQIKVSALEKQVQQLQQEVTSEVPTREKRKREEWIPRPPEKFELVGHRNPVTRVIFHPIYNMLVTSSDDGTLRVWDVLNGNCERTLTGHTNNVNDIAFNKKGDLLVSCSADMSAKIWDVKDGFACVKTITGHDHSITSVAFTHDNLLITASRDSSIKMWLWSESRCVQNFVGHESWVRMIRLHNGGKYMASCGNDKMIKIWGIDNRSHIVDLFGHENYIEVVAWAPNDVVNYAFGGKKPASDAKDPDVLIEGEPLILASAARDKAIRLWHVNKGICLHVITGHDNWIRGLVFHPTGKYLISVSDDKTMRTWCVEQKRQIKSMPVHKQFVNGVDFHSFEPYVATASCDTTAKIWECR</sequence>
<dbReference type="AlphaFoldDB" id="A0A7E4UX80"/>
<dbReference type="WBParaSite" id="Pan_g13882.t1">
    <property type="protein sequence ID" value="Pan_g13882.t1"/>
    <property type="gene ID" value="Pan_g13882"/>
</dbReference>
<evidence type="ECO:0000256" key="3">
    <source>
        <dbReference type="PROSITE-ProRule" id="PRU00221"/>
    </source>
</evidence>
<dbReference type="InterPro" id="IPR006594">
    <property type="entry name" value="LisH"/>
</dbReference>
<dbReference type="Gene3D" id="1.20.960.30">
    <property type="match status" value="1"/>
</dbReference>
<dbReference type="PANTHER" id="PTHR19848:SF8">
    <property type="entry name" value="F-BOX AND WD REPEAT DOMAIN CONTAINING 7"/>
    <property type="match status" value="1"/>
</dbReference>
<feature type="repeat" description="WD" evidence="3">
    <location>
        <begin position="106"/>
        <end position="147"/>
    </location>
</feature>
<accession>A0A7E4UX80</accession>
<proteinExistence type="predicted"/>
<dbReference type="CDD" id="cd00200">
    <property type="entry name" value="WD40"/>
    <property type="match status" value="1"/>
</dbReference>
<dbReference type="PRINTS" id="PR00320">
    <property type="entry name" value="GPROTEINBRPT"/>
</dbReference>
<dbReference type="SMART" id="SM00667">
    <property type="entry name" value="LisH"/>
    <property type="match status" value="1"/>
</dbReference>
<reference evidence="6" key="2">
    <citation type="submission" date="2020-10" db="UniProtKB">
        <authorList>
            <consortium name="WormBaseParasite"/>
        </authorList>
    </citation>
    <scope>IDENTIFICATION</scope>
</reference>
<dbReference type="SUPFAM" id="SSF109925">
    <property type="entry name" value="Lissencephaly-1 protein (Lis-1, PAF-AH alpha) N-terminal domain"/>
    <property type="match status" value="1"/>
</dbReference>
<evidence type="ECO:0000313" key="5">
    <source>
        <dbReference type="Proteomes" id="UP000492821"/>
    </source>
</evidence>
<dbReference type="InterPro" id="IPR020472">
    <property type="entry name" value="WD40_PAC1"/>
</dbReference>
<dbReference type="SUPFAM" id="SSF50978">
    <property type="entry name" value="WD40 repeat-like"/>
    <property type="match status" value="1"/>
</dbReference>
<keyword evidence="5" id="KW-1185">Reference proteome</keyword>
<dbReference type="PROSITE" id="PS50082">
    <property type="entry name" value="WD_REPEATS_2"/>
    <property type="match status" value="6"/>
</dbReference>
<feature type="repeat" description="WD" evidence="3">
    <location>
        <begin position="384"/>
        <end position="418"/>
    </location>
</feature>
<dbReference type="InterPro" id="IPR001680">
    <property type="entry name" value="WD40_rpt"/>
</dbReference>
<dbReference type="InterPro" id="IPR019775">
    <property type="entry name" value="WD40_repeat_CS"/>
</dbReference>
<dbReference type="InterPro" id="IPR037190">
    <property type="entry name" value="LIS1_N"/>
</dbReference>
<feature type="domain" description="PAC1-like LisH-like dimerisation" evidence="4">
    <location>
        <begin position="8"/>
        <end position="41"/>
    </location>
</feature>
<dbReference type="PROSITE" id="PS00678">
    <property type="entry name" value="WD_REPEATS_1"/>
    <property type="match status" value="3"/>
</dbReference>
<dbReference type="Proteomes" id="UP000492821">
    <property type="component" value="Unassembled WGS sequence"/>
</dbReference>
<keyword evidence="1 3" id="KW-0853">WD repeat</keyword>
<evidence type="ECO:0000256" key="1">
    <source>
        <dbReference type="ARBA" id="ARBA00022574"/>
    </source>
</evidence>
<dbReference type="InterPro" id="IPR056795">
    <property type="entry name" value="PAC1-like_LisH-like_dom"/>
</dbReference>
<feature type="repeat" description="WD" evidence="3">
    <location>
        <begin position="148"/>
        <end position="184"/>
    </location>
</feature>
<keyword evidence="2" id="KW-0677">Repeat</keyword>
<organism evidence="5 6">
    <name type="scientific">Panagrellus redivivus</name>
    <name type="common">Microworm</name>
    <dbReference type="NCBI Taxonomy" id="6233"/>
    <lineage>
        <taxon>Eukaryota</taxon>
        <taxon>Metazoa</taxon>
        <taxon>Ecdysozoa</taxon>
        <taxon>Nematoda</taxon>
        <taxon>Chromadorea</taxon>
        <taxon>Rhabditida</taxon>
        <taxon>Tylenchina</taxon>
        <taxon>Panagrolaimomorpha</taxon>
        <taxon>Panagrolaimoidea</taxon>
        <taxon>Panagrolaimidae</taxon>
        <taxon>Panagrellus</taxon>
    </lineage>
</organism>
<name>A0A7E4UX80_PANRE</name>
<feature type="repeat" description="WD" evidence="3">
    <location>
        <begin position="232"/>
        <end position="273"/>
    </location>
</feature>
<feature type="repeat" description="WD" evidence="3">
    <location>
        <begin position="342"/>
        <end position="383"/>
    </location>
</feature>
<dbReference type="PROSITE" id="PS50896">
    <property type="entry name" value="LISH"/>
    <property type="match status" value="1"/>
</dbReference>
<dbReference type="Pfam" id="PF24951">
    <property type="entry name" value="LisH_PAC1"/>
    <property type="match status" value="1"/>
</dbReference>
<evidence type="ECO:0000259" key="4">
    <source>
        <dbReference type="Pfam" id="PF24951"/>
    </source>
</evidence>
<reference evidence="5" key="1">
    <citation type="journal article" date="2013" name="Genetics">
        <title>The draft genome and transcriptome of Panagrellus redivivus are shaped by the harsh demands of a free-living lifestyle.</title>
        <authorList>
            <person name="Srinivasan J."/>
            <person name="Dillman A.R."/>
            <person name="Macchietto M.G."/>
            <person name="Heikkinen L."/>
            <person name="Lakso M."/>
            <person name="Fracchia K.M."/>
            <person name="Antoshechkin I."/>
            <person name="Mortazavi A."/>
            <person name="Wong G."/>
            <person name="Sternberg P.W."/>
        </authorList>
    </citation>
    <scope>NUCLEOTIDE SEQUENCE [LARGE SCALE GENOMIC DNA]</scope>
    <source>
        <strain evidence="5">MT8872</strain>
    </source>
</reference>
<dbReference type="InterPro" id="IPR036322">
    <property type="entry name" value="WD40_repeat_dom_sf"/>
</dbReference>
<evidence type="ECO:0000256" key="2">
    <source>
        <dbReference type="ARBA" id="ARBA00022737"/>
    </source>
</evidence>
<dbReference type="PROSITE" id="PS50294">
    <property type="entry name" value="WD_REPEATS_REGION"/>
    <property type="match status" value="6"/>
</dbReference>
<evidence type="ECO:0000313" key="6">
    <source>
        <dbReference type="WBParaSite" id="Pan_g13882.t1"/>
    </source>
</evidence>
<dbReference type="Pfam" id="PF00400">
    <property type="entry name" value="WD40"/>
    <property type="match status" value="6"/>
</dbReference>
<dbReference type="SMART" id="SM00320">
    <property type="entry name" value="WD40"/>
    <property type="match status" value="7"/>
</dbReference>